<dbReference type="InterPro" id="IPR014729">
    <property type="entry name" value="Rossmann-like_a/b/a_fold"/>
</dbReference>
<keyword evidence="4" id="KW-1185">Reference proteome</keyword>
<evidence type="ECO:0000256" key="1">
    <source>
        <dbReference type="ARBA" id="ARBA00008791"/>
    </source>
</evidence>
<dbReference type="InterPro" id="IPR006016">
    <property type="entry name" value="UspA"/>
</dbReference>
<dbReference type="CDD" id="cd00293">
    <property type="entry name" value="USP-like"/>
    <property type="match status" value="1"/>
</dbReference>
<protein>
    <submittedName>
        <fullName evidence="3">Universal stress protein</fullName>
    </submittedName>
</protein>
<dbReference type="Proteomes" id="UP001178662">
    <property type="component" value="Chromosome"/>
</dbReference>
<evidence type="ECO:0000313" key="4">
    <source>
        <dbReference type="Proteomes" id="UP001178662"/>
    </source>
</evidence>
<evidence type="ECO:0000313" key="3">
    <source>
        <dbReference type="EMBL" id="WEK54464.1"/>
    </source>
</evidence>
<dbReference type="InterPro" id="IPR006015">
    <property type="entry name" value="Universal_stress_UspA"/>
</dbReference>
<reference evidence="3" key="1">
    <citation type="submission" date="2023-03" db="EMBL/GenBank/DDBJ databases">
        <title>Andean soil-derived lignocellulolytic bacterial consortium as a source of novel taxa and putative plastic-active enzymes.</title>
        <authorList>
            <person name="Diaz-Garcia L."/>
            <person name="Chuvochina M."/>
            <person name="Feuerriegel G."/>
            <person name="Bunk B."/>
            <person name="Sproer C."/>
            <person name="Streit W.R."/>
            <person name="Rodriguez L.M."/>
            <person name="Overmann J."/>
            <person name="Jimenez D.J."/>
        </authorList>
    </citation>
    <scope>NUCLEOTIDE SEQUENCE</scope>
    <source>
        <strain evidence="3">MAG 2441</strain>
    </source>
</reference>
<proteinExistence type="inferred from homology"/>
<feature type="domain" description="UspA" evidence="2">
    <location>
        <begin position="3"/>
        <end position="144"/>
    </location>
</feature>
<dbReference type="PANTHER" id="PTHR46268:SF6">
    <property type="entry name" value="UNIVERSAL STRESS PROTEIN UP12"/>
    <property type="match status" value="1"/>
</dbReference>
<gene>
    <name evidence="3" type="ORF">P0Y55_18330</name>
</gene>
<dbReference type="Gene3D" id="3.40.50.620">
    <property type="entry name" value="HUPs"/>
    <property type="match status" value="1"/>
</dbReference>
<dbReference type="AlphaFoldDB" id="A0AA95EWM8"/>
<evidence type="ECO:0000259" key="2">
    <source>
        <dbReference type="Pfam" id="PF00582"/>
    </source>
</evidence>
<name>A0AA95EWM8_9BACL</name>
<sequence>MLYSNIVVAFDGSKAASKALDKAVELVKLLPDTKLTVVHSYDFPRLYIADGFVSAPVSVNQDYYELAEKTLEDAKSRLVEAGVKAEVVLLRGGAAEVILDYVKKNGSDLIVVGSRGLGGIREFVLGSVSHNIVQHATIPVLVVK</sequence>
<dbReference type="PRINTS" id="PR01438">
    <property type="entry name" value="UNVRSLSTRESS"/>
</dbReference>
<comment type="similarity">
    <text evidence="1">Belongs to the universal stress protein A family.</text>
</comment>
<organism evidence="3 4">
    <name type="scientific">Candidatus Cohnella colombiensis</name>
    <dbReference type="NCBI Taxonomy" id="3121368"/>
    <lineage>
        <taxon>Bacteria</taxon>
        <taxon>Bacillati</taxon>
        <taxon>Bacillota</taxon>
        <taxon>Bacilli</taxon>
        <taxon>Bacillales</taxon>
        <taxon>Paenibacillaceae</taxon>
        <taxon>Cohnella</taxon>
    </lineage>
</organism>
<accession>A0AA95EWM8</accession>
<dbReference type="EMBL" id="CP119317">
    <property type="protein sequence ID" value="WEK54464.1"/>
    <property type="molecule type" value="Genomic_DNA"/>
</dbReference>
<dbReference type="SUPFAM" id="SSF52402">
    <property type="entry name" value="Adenine nucleotide alpha hydrolases-like"/>
    <property type="match status" value="1"/>
</dbReference>
<dbReference type="PANTHER" id="PTHR46268">
    <property type="entry name" value="STRESS RESPONSE PROTEIN NHAX"/>
    <property type="match status" value="1"/>
</dbReference>
<dbReference type="Pfam" id="PF00582">
    <property type="entry name" value="Usp"/>
    <property type="match status" value="1"/>
</dbReference>